<reference evidence="4 5" key="1">
    <citation type="submission" date="2014-12" db="EMBL/GenBank/DDBJ databases">
        <title>Whole genome sequence of Candidatus Rickettsia asemboensis strain NMRCii isolated from cat fleas in west Kenya.</title>
        <authorList>
            <person name="Jima D."/>
            <person name="Luce-Fedrow A."/>
            <person name="Yang Y."/>
            <person name="Maina A.N."/>
            <person name="Snesrud E.C."/>
            <person name="Jarman R.G."/>
            <person name="Richards A.L."/>
            <person name="Hang J."/>
        </authorList>
    </citation>
    <scope>NUCLEOTIDE SEQUENCE [LARGE SCALE GENOMIC DNA]</scope>
    <source>
        <strain evidence="4 5">NMRCii</strain>
    </source>
</reference>
<dbReference type="InterPro" id="IPR007712">
    <property type="entry name" value="RelE/ParE_toxin"/>
</dbReference>
<accession>A0A0C2R9F9</accession>
<dbReference type="PANTHER" id="PTHR40588">
    <property type="entry name" value="MRNA INTERFERASE TOXIN YAFQ"/>
    <property type="match status" value="1"/>
</dbReference>
<dbReference type="FunFam" id="3.30.2310.20:FF:000003">
    <property type="entry name" value="Type II toxin-antitoxin system YafQ family toxin"/>
    <property type="match status" value="1"/>
</dbReference>
<comment type="caution">
    <text evidence="4">The sequence shown here is derived from an EMBL/GenBank/DDBJ whole genome shotgun (WGS) entry which is preliminary data.</text>
</comment>
<dbReference type="Pfam" id="PF15738">
    <property type="entry name" value="YafQ_toxin"/>
    <property type="match status" value="1"/>
</dbReference>
<dbReference type="PIRSF" id="PIRSF006156">
    <property type="entry name" value="YafQ"/>
    <property type="match status" value="1"/>
</dbReference>
<keyword evidence="1" id="KW-1277">Toxin-antitoxin system</keyword>
<name>A0A0C2R9F9_9RICK</name>
<evidence type="ECO:0000256" key="3">
    <source>
        <dbReference type="PIRSR" id="PIRSR006156-1"/>
    </source>
</evidence>
<dbReference type="SUPFAM" id="SSF143011">
    <property type="entry name" value="RelE-like"/>
    <property type="match status" value="1"/>
</dbReference>
<feature type="active site" description="Proton donor" evidence="3">
    <location>
        <position position="84"/>
    </location>
</feature>
<keyword evidence="5" id="KW-1185">Reference proteome</keyword>
<dbReference type="GO" id="GO:0004521">
    <property type="term" value="F:RNA endonuclease activity"/>
    <property type="evidence" value="ECO:0007669"/>
    <property type="project" value="TreeGrafter"/>
</dbReference>
<proteinExistence type="inferred from homology"/>
<protein>
    <submittedName>
        <fullName evidence="4">Damage-inducible protein</fullName>
    </submittedName>
</protein>
<organism evidence="4 5">
    <name type="scientific">Rickettsia asembonensis</name>
    <dbReference type="NCBI Taxonomy" id="1068590"/>
    <lineage>
        <taxon>Bacteria</taxon>
        <taxon>Pseudomonadati</taxon>
        <taxon>Pseudomonadota</taxon>
        <taxon>Alphaproteobacteria</taxon>
        <taxon>Rickettsiales</taxon>
        <taxon>Rickettsiaceae</taxon>
        <taxon>Rickettsieae</taxon>
        <taxon>Rickettsia</taxon>
        <taxon>spotted fever group</taxon>
    </lineage>
</organism>
<dbReference type="PANTHER" id="PTHR40588:SF1">
    <property type="entry name" value="MRNA INTERFERASE TOXIN YAFQ"/>
    <property type="match status" value="1"/>
</dbReference>
<dbReference type="InterPro" id="IPR004386">
    <property type="entry name" value="Toxin_YafQ-like"/>
</dbReference>
<evidence type="ECO:0000256" key="2">
    <source>
        <dbReference type="ARBA" id="ARBA00061366"/>
    </source>
</evidence>
<dbReference type="AlphaFoldDB" id="A0A0C2R9F9"/>
<evidence type="ECO:0000313" key="4">
    <source>
        <dbReference type="EMBL" id="KIJ88823.1"/>
    </source>
</evidence>
<dbReference type="Gene3D" id="3.30.2310.20">
    <property type="entry name" value="RelE-like"/>
    <property type="match status" value="1"/>
</dbReference>
<sequence length="89" mass="10600">MFRPIYTKSFEKDIKLAIKRGKDLNKLKMLIELLVNKTALPIKYQDHQLIGNFIGRRECHIEPNWLLIYKIDNECIIFEHTGTHSNLFK</sequence>
<dbReference type="GO" id="GO:0006402">
    <property type="term" value="P:mRNA catabolic process"/>
    <property type="evidence" value="ECO:0007669"/>
    <property type="project" value="TreeGrafter"/>
</dbReference>
<dbReference type="NCBIfam" id="TIGR02385">
    <property type="entry name" value="RelE_StbE"/>
    <property type="match status" value="1"/>
</dbReference>
<dbReference type="RefSeq" id="WP_041078729.1">
    <property type="nucleotide sequence ID" value="NZ_CP116496.1"/>
</dbReference>
<dbReference type="EMBL" id="JWSW01000021">
    <property type="protein sequence ID" value="KIJ88823.1"/>
    <property type="molecule type" value="Genomic_DNA"/>
</dbReference>
<comment type="similarity">
    <text evidence="2">Belongs to the RelE toxin family. YafQ subfamily.</text>
</comment>
<evidence type="ECO:0000313" key="5">
    <source>
        <dbReference type="Proteomes" id="UP000031952"/>
    </source>
</evidence>
<gene>
    <name evidence="4" type="ORF">SB78_03385</name>
</gene>
<dbReference type="InterPro" id="IPR035093">
    <property type="entry name" value="RelE/ParE_toxin_dom_sf"/>
</dbReference>
<evidence type="ECO:0000256" key="1">
    <source>
        <dbReference type="ARBA" id="ARBA00022649"/>
    </source>
</evidence>
<dbReference type="GO" id="GO:0006415">
    <property type="term" value="P:translational termination"/>
    <property type="evidence" value="ECO:0007669"/>
    <property type="project" value="TreeGrafter"/>
</dbReference>
<dbReference type="Proteomes" id="UP000031952">
    <property type="component" value="Unassembled WGS sequence"/>
</dbReference>